<dbReference type="EMBL" id="VTPC01002247">
    <property type="protein sequence ID" value="KAF2900352.1"/>
    <property type="molecule type" value="Genomic_DNA"/>
</dbReference>
<evidence type="ECO:0000313" key="3">
    <source>
        <dbReference type="Proteomes" id="UP000801492"/>
    </source>
</evidence>
<reference evidence="2" key="1">
    <citation type="submission" date="2019-08" db="EMBL/GenBank/DDBJ databases">
        <title>The genome of the North American firefly Photinus pyralis.</title>
        <authorList>
            <consortium name="Photinus pyralis genome working group"/>
            <person name="Fallon T.R."/>
            <person name="Sander Lower S.E."/>
            <person name="Weng J.-K."/>
        </authorList>
    </citation>
    <scope>NUCLEOTIDE SEQUENCE</scope>
    <source>
        <strain evidence="2">TRF0915ILg1</strain>
        <tissue evidence="2">Whole body</tissue>
    </source>
</reference>
<dbReference type="Pfam" id="PF15867">
    <property type="entry name" value="Dynein_attach_N"/>
    <property type="match status" value="1"/>
</dbReference>
<dbReference type="GO" id="GO:0036157">
    <property type="term" value="C:outer dynein arm"/>
    <property type="evidence" value="ECO:0007669"/>
    <property type="project" value="InterPro"/>
</dbReference>
<dbReference type="Proteomes" id="UP000801492">
    <property type="component" value="Unassembled WGS sequence"/>
</dbReference>
<comment type="caution">
    <text evidence="2">The sequence shown here is derived from an EMBL/GenBank/DDBJ whole genome shotgun (WGS) entry which is preliminary data.</text>
</comment>
<accession>A0A8K0DCA3</accession>
<dbReference type="InterPro" id="IPR031733">
    <property type="entry name" value="Dynein_attach_N"/>
</dbReference>
<dbReference type="InterPro" id="IPR042422">
    <property type="entry name" value="CC103"/>
</dbReference>
<dbReference type="PANTHER" id="PTHR28572">
    <property type="entry name" value="COILED-COIL DOMAIN-CONTAINING PROTEIN 103"/>
    <property type="match status" value="1"/>
</dbReference>
<evidence type="ECO:0000313" key="2">
    <source>
        <dbReference type="EMBL" id="KAF2900352.1"/>
    </source>
</evidence>
<dbReference type="OrthoDB" id="447931at2759"/>
<dbReference type="GO" id="GO:0003351">
    <property type="term" value="P:epithelial cilium movement involved in extracellular fluid movement"/>
    <property type="evidence" value="ECO:0007669"/>
    <property type="project" value="TreeGrafter"/>
</dbReference>
<sequence>MSQPFTKINSKALFEELQSAIEEDKRYWIQNDAKIRASTTAKNYDEFRETVAAAHLMSLTKKDMAKKIQTWNSTVRNSSQAE</sequence>
<keyword evidence="3" id="KW-1185">Reference proteome</keyword>
<feature type="domain" description="Dynein attachment factor N-terminal" evidence="1">
    <location>
        <begin position="8"/>
        <end position="72"/>
    </location>
</feature>
<proteinExistence type="predicted"/>
<organism evidence="2 3">
    <name type="scientific">Ignelater luminosus</name>
    <name type="common">Cucubano</name>
    <name type="synonym">Pyrophorus luminosus</name>
    <dbReference type="NCBI Taxonomy" id="2038154"/>
    <lineage>
        <taxon>Eukaryota</taxon>
        <taxon>Metazoa</taxon>
        <taxon>Ecdysozoa</taxon>
        <taxon>Arthropoda</taxon>
        <taxon>Hexapoda</taxon>
        <taxon>Insecta</taxon>
        <taxon>Pterygota</taxon>
        <taxon>Neoptera</taxon>
        <taxon>Endopterygota</taxon>
        <taxon>Coleoptera</taxon>
        <taxon>Polyphaga</taxon>
        <taxon>Elateriformia</taxon>
        <taxon>Elateroidea</taxon>
        <taxon>Elateridae</taxon>
        <taxon>Agrypninae</taxon>
        <taxon>Pyrophorini</taxon>
        <taxon>Ignelater</taxon>
    </lineage>
</organism>
<protein>
    <recommendedName>
        <fullName evidence="1">Dynein attachment factor N-terminal domain-containing protein</fullName>
    </recommendedName>
</protein>
<dbReference type="GO" id="GO:0007368">
    <property type="term" value="P:determination of left/right symmetry"/>
    <property type="evidence" value="ECO:0007669"/>
    <property type="project" value="TreeGrafter"/>
</dbReference>
<dbReference type="GO" id="GO:0005576">
    <property type="term" value="C:extracellular region"/>
    <property type="evidence" value="ECO:0007669"/>
    <property type="project" value="GOC"/>
</dbReference>
<dbReference type="AlphaFoldDB" id="A0A8K0DCA3"/>
<gene>
    <name evidence="2" type="ORF">ILUMI_05834</name>
</gene>
<dbReference type="PANTHER" id="PTHR28572:SF1">
    <property type="entry name" value="COILED-COIL DOMAIN-CONTAINING PROTEIN 103"/>
    <property type="match status" value="1"/>
</dbReference>
<evidence type="ECO:0000259" key="1">
    <source>
        <dbReference type="Pfam" id="PF15867"/>
    </source>
</evidence>
<dbReference type="GO" id="GO:0036159">
    <property type="term" value="P:inner dynein arm assembly"/>
    <property type="evidence" value="ECO:0007669"/>
    <property type="project" value="TreeGrafter"/>
</dbReference>
<name>A0A8K0DCA3_IGNLU</name>